<protein>
    <submittedName>
        <fullName evidence="1">N-methylglutamate dehydrogenase subunit D</fullName>
    </submittedName>
</protein>
<sequence>MTALNNDFNLSAASHLRRSVVEVEQQVSPNAGVTISNHTVKARIGFRGKGAIAFLREQGVTIPEKPNQATFSGGFAVLRLSFTEIWLLDIESDSNETFEPKQKSKSEYIAALESAAKNSPDVYRLFCQHSHALFSFNERDKGTLANLFAKICGVDLRESVFPSGSIAQTSVARVNAVVFKQVISEKTERYYLLSDISSSEYLWDALVDAAGEF</sequence>
<name>A0A4R6M268_9GAMM</name>
<gene>
    <name evidence="1" type="ORF">DFP79_3582</name>
</gene>
<proteinExistence type="predicted"/>
<dbReference type="Proteomes" id="UP000294656">
    <property type="component" value="Unassembled WGS sequence"/>
</dbReference>
<dbReference type="RefSeq" id="WP_133505256.1">
    <property type="nucleotide sequence ID" value="NZ_SNXC01000017.1"/>
</dbReference>
<dbReference type="Gene3D" id="3.30.1360.120">
    <property type="entry name" value="Probable tRNA modification gtpase trme, domain 1"/>
    <property type="match status" value="1"/>
</dbReference>
<reference evidence="1 2" key="1">
    <citation type="submission" date="2019-03" db="EMBL/GenBank/DDBJ databases">
        <title>Genomic Encyclopedia of Type Strains, Phase III (KMG-III): the genomes of soil and plant-associated and newly described type strains.</title>
        <authorList>
            <person name="Whitman W."/>
        </authorList>
    </citation>
    <scope>NUCLEOTIDE SEQUENCE [LARGE SCALE GENOMIC DNA]</scope>
    <source>
        <strain evidence="1 2">CECT 7378</strain>
    </source>
</reference>
<accession>A0A4R6M268</accession>
<evidence type="ECO:0000313" key="2">
    <source>
        <dbReference type="Proteomes" id="UP000294656"/>
    </source>
</evidence>
<keyword evidence="2" id="KW-1185">Reference proteome</keyword>
<dbReference type="AlphaFoldDB" id="A0A4R6M268"/>
<evidence type="ECO:0000313" key="1">
    <source>
        <dbReference type="EMBL" id="TDO95341.1"/>
    </source>
</evidence>
<dbReference type="InterPro" id="IPR027266">
    <property type="entry name" value="TrmE/GcvT-like"/>
</dbReference>
<dbReference type="EMBL" id="SNXC01000017">
    <property type="protein sequence ID" value="TDO95341.1"/>
    <property type="molecule type" value="Genomic_DNA"/>
</dbReference>
<comment type="caution">
    <text evidence="1">The sequence shown here is derived from an EMBL/GenBank/DDBJ whole genome shotgun (WGS) entry which is preliminary data.</text>
</comment>
<organism evidence="1 2">
    <name type="scientific">Marinomonas balearica</name>
    <dbReference type="NCBI Taxonomy" id="491947"/>
    <lineage>
        <taxon>Bacteria</taxon>
        <taxon>Pseudomonadati</taxon>
        <taxon>Pseudomonadota</taxon>
        <taxon>Gammaproteobacteria</taxon>
        <taxon>Oceanospirillales</taxon>
        <taxon>Oceanospirillaceae</taxon>
        <taxon>Marinomonas</taxon>
    </lineage>
</organism>
<dbReference type="OrthoDB" id="9179874at2"/>